<comment type="caution">
    <text evidence="1">The sequence shown here is derived from an EMBL/GenBank/DDBJ whole genome shotgun (WGS) entry which is preliminary data.</text>
</comment>
<keyword evidence="2" id="KW-1185">Reference proteome</keyword>
<protein>
    <submittedName>
        <fullName evidence="1">Uncharacterized protein</fullName>
    </submittedName>
</protein>
<organism evidence="1 2">
    <name type="scientific">Dermatophagoides pteronyssinus</name>
    <name type="common">European house dust mite</name>
    <dbReference type="NCBI Taxonomy" id="6956"/>
    <lineage>
        <taxon>Eukaryota</taxon>
        <taxon>Metazoa</taxon>
        <taxon>Ecdysozoa</taxon>
        <taxon>Arthropoda</taxon>
        <taxon>Chelicerata</taxon>
        <taxon>Arachnida</taxon>
        <taxon>Acari</taxon>
        <taxon>Acariformes</taxon>
        <taxon>Sarcoptiformes</taxon>
        <taxon>Astigmata</taxon>
        <taxon>Psoroptidia</taxon>
        <taxon>Analgoidea</taxon>
        <taxon>Pyroglyphidae</taxon>
        <taxon>Dermatophagoidinae</taxon>
        <taxon>Dermatophagoides</taxon>
    </lineage>
</organism>
<evidence type="ECO:0000313" key="2">
    <source>
        <dbReference type="Proteomes" id="UP000887458"/>
    </source>
</evidence>
<dbReference type="Proteomes" id="UP000887458">
    <property type="component" value="Unassembled WGS sequence"/>
</dbReference>
<name>A0ABQ8IWI2_DERPT</name>
<sequence>MILSARSDHYLSVGRWRQLSPYCDCDNQLNLNGFFRLIIVYKDQIRNEEKTKRYDGGGGSFGTNVDDEK</sequence>
<dbReference type="EMBL" id="NJHN03000106">
    <property type="protein sequence ID" value="KAH9414678.1"/>
    <property type="molecule type" value="Genomic_DNA"/>
</dbReference>
<evidence type="ECO:0000313" key="1">
    <source>
        <dbReference type="EMBL" id="KAH9414678.1"/>
    </source>
</evidence>
<reference evidence="1 2" key="1">
    <citation type="journal article" date="2018" name="J. Allergy Clin. Immunol.">
        <title>High-quality assembly of Dermatophagoides pteronyssinus genome and transcriptome reveals a wide range of novel allergens.</title>
        <authorList>
            <person name="Liu X.Y."/>
            <person name="Yang K.Y."/>
            <person name="Wang M.Q."/>
            <person name="Kwok J.S."/>
            <person name="Zeng X."/>
            <person name="Yang Z."/>
            <person name="Xiao X.J."/>
            <person name="Lau C.P."/>
            <person name="Li Y."/>
            <person name="Huang Z.M."/>
            <person name="Ba J.G."/>
            <person name="Yim A.K."/>
            <person name="Ouyang C.Y."/>
            <person name="Ngai S.M."/>
            <person name="Chan T.F."/>
            <person name="Leung E.L."/>
            <person name="Liu L."/>
            <person name="Liu Z.G."/>
            <person name="Tsui S.K."/>
        </authorList>
    </citation>
    <scope>NUCLEOTIDE SEQUENCE [LARGE SCALE GENOMIC DNA]</scope>
    <source>
        <strain evidence="1">Derp</strain>
    </source>
</reference>
<accession>A0ABQ8IWI2</accession>
<proteinExistence type="predicted"/>
<gene>
    <name evidence="1" type="ORF">DERP_014185</name>
</gene>
<reference evidence="1 2" key="2">
    <citation type="journal article" date="2022" name="Mol. Biol. Evol.">
        <title>Comparative Genomics Reveals Insights into the Divergent Evolution of Astigmatic Mites and Household Pest Adaptations.</title>
        <authorList>
            <person name="Xiong Q."/>
            <person name="Wan A.T."/>
            <person name="Liu X."/>
            <person name="Fung C.S."/>
            <person name="Xiao X."/>
            <person name="Malainual N."/>
            <person name="Hou J."/>
            <person name="Wang L."/>
            <person name="Wang M."/>
            <person name="Yang K.Y."/>
            <person name="Cui Y."/>
            <person name="Leung E.L."/>
            <person name="Nong W."/>
            <person name="Shin S.K."/>
            <person name="Au S.W."/>
            <person name="Jeong K.Y."/>
            <person name="Chew F.T."/>
            <person name="Hui J.H."/>
            <person name="Leung T.F."/>
            <person name="Tungtrongchitr A."/>
            <person name="Zhong N."/>
            <person name="Liu Z."/>
            <person name="Tsui S.K."/>
        </authorList>
    </citation>
    <scope>NUCLEOTIDE SEQUENCE [LARGE SCALE GENOMIC DNA]</scope>
    <source>
        <strain evidence="1">Derp</strain>
    </source>
</reference>